<evidence type="ECO:0000313" key="1">
    <source>
        <dbReference type="EMBL" id="EHP69775.1"/>
    </source>
</evidence>
<protein>
    <submittedName>
        <fullName evidence="1">Uncharacterized protein</fullName>
    </submittedName>
</protein>
<sequence length="40" mass="4735">MKAWESYGLSSVKRMSLRARRNPSKFGRPKITSLKINLYY</sequence>
<proteinExistence type="predicted"/>
<organism evidence="1 2">
    <name type="scientific">Metallosphaera yellowstonensis MK1</name>
    <dbReference type="NCBI Taxonomy" id="671065"/>
    <lineage>
        <taxon>Archaea</taxon>
        <taxon>Thermoproteota</taxon>
        <taxon>Thermoprotei</taxon>
        <taxon>Sulfolobales</taxon>
        <taxon>Sulfolobaceae</taxon>
        <taxon>Metallosphaera</taxon>
    </lineage>
</organism>
<dbReference type="AlphaFoldDB" id="H2C4B0"/>
<accession>H2C4B0</accession>
<dbReference type="HOGENOM" id="CLU_3282939_0_0_2"/>
<name>H2C4B0_9CREN</name>
<dbReference type="EMBL" id="JH597761">
    <property type="protein sequence ID" value="EHP69775.1"/>
    <property type="molecule type" value="Genomic_DNA"/>
</dbReference>
<dbReference type="Proteomes" id="UP000003980">
    <property type="component" value="Unassembled WGS sequence"/>
</dbReference>
<evidence type="ECO:0000313" key="2">
    <source>
        <dbReference type="Proteomes" id="UP000003980"/>
    </source>
</evidence>
<gene>
    <name evidence="1" type="ORF">MetMK1DRAFT_00002770</name>
</gene>
<keyword evidence="2" id="KW-1185">Reference proteome</keyword>
<reference evidence="1 2" key="1">
    <citation type="submission" date="2012-01" db="EMBL/GenBank/DDBJ databases">
        <title>Improved High-Quality Draft sequence of Metallosphaera yellowstonensis MK1.</title>
        <authorList>
            <consortium name="US DOE Joint Genome Institute"/>
            <person name="Lucas S."/>
            <person name="Han J."/>
            <person name="Cheng J.-F."/>
            <person name="Goodwin L."/>
            <person name="Pitluck S."/>
            <person name="Peters L."/>
            <person name="Teshima H."/>
            <person name="Detter J.C."/>
            <person name="Han C."/>
            <person name="Tapia R."/>
            <person name="Land M."/>
            <person name="Hauser L."/>
            <person name="Kyrpides N."/>
            <person name="Kozubal M."/>
            <person name="Macur R.E."/>
            <person name="Jay Z."/>
            <person name="Inskeep W."/>
            <person name="Woyke T."/>
        </authorList>
    </citation>
    <scope>NUCLEOTIDE SEQUENCE [LARGE SCALE GENOMIC DNA]</scope>
    <source>
        <strain evidence="1 2">MK1</strain>
    </source>
</reference>